<keyword evidence="4" id="KW-0472">Membrane</keyword>
<dbReference type="InterPro" id="IPR011990">
    <property type="entry name" value="TPR-like_helical_dom_sf"/>
</dbReference>
<dbReference type="AlphaFoldDB" id="A0A9D9N9Y7"/>
<keyword evidence="4" id="KW-0812">Transmembrane</keyword>
<dbReference type="SMART" id="SM00342">
    <property type="entry name" value="HTH_ARAC"/>
    <property type="match status" value="1"/>
</dbReference>
<comment type="caution">
    <text evidence="6">The sequence shown here is derived from an EMBL/GenBank/DDBJ whole genome shotgun (WGS) entry which is preliminary data.</text>
</comment>
<evidence type="ECO:0000313" key="6">
    <source>
        <dbReference type="EMBL" id="MBO8465827.1"/>
    </source>
</evidence>
<keyword evidence="3" id="KW-0804">Transcription</keyword>
<feature type="domain" description="HTH araC/xylS-type" evidence="5">
    <location>
        <begin position="442"/>
        <end position="541"/>
    </location>
</feature>
<dbReference type="Proteomes" id="UP000823597">
    <property type="component" value="Unassembled WGS sequence"/>
</dbReference>
<reference evidence="6" key="1">
    <citation type="submission" date="2020-10" db="EMBL/GenBank/DDBJ databases">
        <authorList>
            <person name="Gilroy R."/>
        </authorList>
    </citation>
    <scope>NUCLEOTIDE SEQUENCE</scope>
    <source>
        <strain evidence="6">10037</strain>
    </source>
</reference>
<accession>A0A9D9N9Y7</accession>
<dbReference type="InterPro" id="IPR018060">
    <property type="entry name" value="HTH_AraC"/>
</dbReference>
<evidence type="ECO:0000313" key="7">
    <source>
        <dbReference type="Proteomes" id="UP000823597"/>
    </source>
</evidence>
<evidence type="ECO:0000256" key="3">
    <source>
        <dbReference type="ARBA" id="ARBA00023163"/>
    </source>
</evidence>
<keyword evidence="1" id="KW-0805">Transcription regulation</keyword>
<dbReference type="SUPFAM" id="SSF46689">
    <property type="entry name" value="Homeodomain-like"/>
    <property type="match status" value="1"/>
</dbReference>
<sequence>MRKAVALSFIILLLAASCSRDREAVQPRPTDYSDIEQFDSLITVATSAFRKAVAEDDTVSLIYAASSLAQAYLFSSDLDSVGWYLKEVEPYIPYSDQRINTYFYNTSGIYSLITDLNYANALEYYLNGYDGIKYGPQYFDKIALLLNIALLFNTQENSEGMQYVEAAFEIADEHDVGPYYTASIYLAKAQMHCLRGEWKRAVEAVRVSDSVSVSENIRRLFTPVNALLAELCDKEGLRNAADSCYRTAFAYARHADPEAVISLCLKYGDYCRRLGKDTEAVCSYLQGLAYSDVHGYMVFRTNLLKKLSDAYYDTGDSSRALEYAMKYMALQDSTANQQRERDFNRLLRNRAEKEYNMELLAKERELMKEEKKTTIVIGICVLIFISAFLVSAYLYRQKKNSEKLVAKYCEYARRNEMQAAAVSHSENADKDYADRELFLAINELMKKKELYLNKNISLQTLSDELGTNKTYISASINKYAGMSFYRFVDTFRIKRATEIISSDRKIPFKKIADDIGYNSPSVFYSAFYRETGVTPGTFRNTLHKKNG</sequence>
<protein>
    <submittedName>
        <fullName evidence="6">AraC family transcriptional regulator</fullName>
    </submittedName>
</protein>
<dbReference type="GO" id="GO:0003700">
    <property type="term" value="F:DNA-binding transcription factor activity"/>
    <property type="evidence" value="ECO:0007669"/>
    <property type="project" value="InterPro"/>
</dbReference>
<evidence type="ECO:0000259" key="5">
    <source>
        <dbReference type="PROSITE" id="PS01124"/>
    </source>
</evidence>
<dbReference type="EMBL" id="JADIME010000077">
    <property type="protein sequence ID" value="MBO8465827.1"/>
    <property type="molecule type" value="Genomic_DNA"/>
</dbReference>
<dbReference type="InterPro" id="IPR009057">
    <property type="entry name" value="Homeodomain-like_sf"/>
</dbReference>
<evidence type="ECO:0000256" key="4">
    <source>
        <dbReference type="SAM" id="Phobius"/>
    </source>
</evidence>
<dbReference type="Pfam" id="PF12833">
    <property type="entry name" value="HTH_18"/>
    <property type="match status" value="1"/>
</dbReference>
<gene>
    <name evidence="6" type="ORF">IAB93_07520</name>
</gene>
<evidence type="ECO:0000256" key="1">
    <source>
        <dbReference type="ARBA" id="ARBA00023015"/>
    </source>
</evidence>
<dbReference type="GO" id="GO:0043565">
    <property type="term" value="F:sequence-specific DNA binding"/>
    <property type="evidence" value="ECO:0007669"/>
    <property type="project" value="InterPro"/>
</dbReference>
<feature type="transmembrane region" description="Helical" evidence="4">
    <location>
        <begin position="375"/>
        <end position="395"/>
    </location>
</feature>
<dbReference type="PANTHER" id="PTHR43280">
    <property type="entry name" value="ARAC-FAMILY TRANSCRIPTIONAL REGULATOR"/>
    <property type="match status" value="1"/>
</dbReference>
<dbReference type="SUPFAM" id="SSF48452">
    <property type="entry name" value="TPR-like"/>
    <property type="match status" value="1"/>
</dbReference>
<proteinExistence type="predicted"/>
<reference evidence="6" key="2">
    <citation type="journal article" date="2021" name="PeerJ">
        <title>Extensive microbial diversity within the chicken gut microbiome revealed by metagenomics and culture.</title>
        <authorList>
            <person name="Gilroy R."/>
            <person name="Ravi A."/>
            <person name="Getino M."/>
            <person name="Pursley I."/>
            <person name="Horton D.L."/>
            <person name="Alikhan N.F."/>
            <person name="Baker D."/>
            <person name="Gharbi K."/>
            <person name="Hall N."/>
            <person name="Watson M."/>
            <person name="Adriaenssens E.M."/>
            <person name="Foster-Nyarko E."/>
            <person name="Jarju S."/>
            <person name="Secka A."/>
            <person name="Antonio M."/>
            <person name="Oren A."/>
            <person name="Chaudhuri R.R."/>
            <person name="La Ragione R."/>
            <person name="Hildebrand F."/>
            <person name="Pallen M.J."/>
        </authorList>
    </citation>
    <scope>NUCLEOTIDE SEQUENCE</scope>
    <source>
        <strain evidence="6">10037</strain>
    </source>
</reference>
<organism evidence="6 7">
    <name type="scientific">Candidatus Merdivivens pullistercoris</name>
    <dbReference type="NCBI Taxonomy" id="2840873"/>
    <lineage>
        <taxon>Bacteria</taxon>
        <taxon>Pseudomonadati</taxon>
        <taxon>Bacteroidota</taxon>
        <taxon>Bacteroidia</taxon>
        <taxon>Bacteroidales</taxon>
        <taxon>Muribaculaceae</taxon>
        <taxon>Muribaculaceae incertae sedis</taxon>
        <taxon>Candidatus Merdivivens</taxon>
    </lineage>
</organism>
<dbReference type="PROSITE" id="PS51257">
    <property type="entry name" value="PROKAR_LIPOPROTEIN"/>
    <property type="match status" value="1"/>
</dbReference>
<dbReference type="Gene3D" id="1.25.40.10">
    <property type="entry name" value="Tetratricopeptide repeat domain"/>
    <property type="match status" value="1"/>
</dbReference>
<keyword evidence="4" id="KW-1133">Transmembrane helix</keyword>
<name>A0A9D9N9Y7_9BACT</name>
<evidence type="ECO:0000256" key="2">
    <source>
        <dbReference type="ARBA" id="ARBA00023125"/>
    </source>
</evidence>
<dbReference type="Gene3D" id="1.10.10.60">
    <property type="entry name" value="Homeodomain-like"/>
    <property type="match status" value="2"/>
</dbReference>
<dbReference type="PANTHER" id="PTHR43280:SF29">
    <property type="entry name" value="ARAC-FAMILY TRANSCRIPTIONAL REGULATOR"/>
    <property type="match status" value="1"/>
</dbReference>
<keyword evidence="2" id="KW-0238">DNA-binding</keyword>
<dbReference type="PROSITE" id="PS01124">
    <property type="entry name" value="HTH_ARAC_FAMILY_2"/>
    <property type="match status" value="1"/>
</dbReference>